<organism evidence="1 2">
    <name type="scientific">Lacticaseibacillus brantae DSM 23927</name>
    <dbReference type="NCBI Taxonomy" id="1423727"/>
    <lineage>
        <taxon>Bacteria</taxon>
        <taxon>Bacillati</taxon>
        <taxon>Bacillota</taxon>
        <taxon>Bacilli</taxon>
        <taxon>Lactobacillales</taxon>
        <taxon>Lactobacillaceae</taxon>
        <taxon>Lacticaseibacillus</taxon>
    </lineage>
</organism>
<dbReference type="STRING" id="1423727.FC34_GL001453"/>
<evidence type="ECO:0000313" key="1">
    <source>
        <dbReference type="EMBL" id="KRM71792.1"/>
    </source>
</evidence>
<dbReference type="RefSeq" id="WP_057894735.1">
    <property type="nucleotide sequence ID" value="NZ_AYZQ01000003.1"/>
</dbReference>
<dbReference type="PATRIC" id="fig|1423727.3.peg.1472"/>
<protein>
    <submittedName>
        <fullName evidence="1">Uncharacterized protein</fullName>
    </submittedName>
</protein>
<accession>A0A0R2AXP9</accession>
<dbReference type="AlphaFoldDB" id="A0A0R2AXP9"/>
<gene>
    <name evidence="1" type="ORF">FC34_GL001453</name>
</gene>
<sequence length="116" mass="12738">MYDATKKHRVSEEVAKVFPETVTKQIFDVISVMNKAGQIVVSPVAIAFSDDSTDDEIYAMVIQGQAAPAQEFPITYTGEKDFLGHGYILIVKDQPKTISINFSAANDLNNLKGTQL</sequence>
<keyword evidence="2" id="KW-1185">Reference proteome</keyword>
<evidence type="ECO:0000313" key="2">
    <source>
        <dbReference type="Proteomes" id="UP000051672"/>
    </source>
</evidence>
<proteinExistence type="predicted"/>
<dbReference type="Proteomes" id="UP000051672">
    <property type="component" value="Unassembled WGS sequence"/>
</dbReference>
<dbReference type="OrthoDB" id="2146878at2"/>
<dbReference type="EMBL" id="AYZQ01000003">
    <property type="protein sequence ID" value="KRM71792.1"/>
    <property type="molecule type" value="Genomic_DNA"/>
</dbReference>
<reference evidence="1 2" key="1">
    <citation type="journal article" date="2015" name="Genome Announc.">
        <title>Expanding the biotechnology potential of lactobacilli through comparative genomics of 213 strains and associated genera.</title>
        <authorList>
            <person name="Sun Z."/>
            <person name="Harris H.M."/>
            <person name="McCann A."/>
            <person name="Guo C."/>
            <person name="Argimon S."/>
            <person name="Zhang W."/>
            <person name="Yang X."/>
            <person name="Jeffery I.B."/>
            <person name="Cooney J.C."/>
            <person name="Kagawa T.F."/>
            <person name="Liu W."/>
            <person name="Song Y."/>
            <person name="Salvetti E."/>
            <person name="Wrobel A."/>
            <person name="Rasinkangas P."/>
            <person name="Parkhill J."/>
            <person name="Rea M.C."/>
            <person name="O'Sullivan O."/>
            <person name="Ritari J."/>
            <person name="Douillard F.P."/>
            <person name="Paul Ross R."/>
            <person name="Yang R."/>
            <person name="Briner A.E."/>
            <person name="Felis G.E."/>
            <person name="de Vos W.M."/>
            <person name="Barrangou R."/>
            <person name="Klaenhammer T.R."/>
            <person name="Caufield P.W."/>
            <person name="Cui Y."/>
            <person name="Zhang H."/>
            <person name="O'Toole P.W."/>
        </authorList>
    </citation>
    <scope>NUCLEOTIDE SEQUENCE [LARGE SCALE GENOMIC DNA]</scope>
    <source>
        <strain evidence="1 2">DSM 23927</strain>
    </source>
</reference>
<name>A0A0R2AXP9_9LACO</name>
<comment type="caution">
    <text evidence="1">The sequence shown here is derived from an EMBL/GenBank/DDBJ whole genome shotgun (WGS) entry which is preliminary data.</text>
</comment>